<accession>A0A7H9BKR9</accession>
<dbReference type="EMBL" id="CP058627">
    <property type="protein sequence ID" value="QLG89089.1"/>
    <property type="molecule type" value="Genomic_DNA"/>
</dbReference>
<dbReference type="Proteomes" id="UP000509597">
    <property type="component" value="Chromosome"/>
</dbReference>
<evidence type="ECO:0000313" key="2">
    <source>
        <dbReference type="EMBL" id="QLG89089.1"/>
    </source>
</evidence>
<gene>
    <name evidence="2" type="ORF">HQ393_13035</name>
</gene>
<sequence>MKLVLFWIFLLGSCSVWAEPVNGQSLEKGQVVEGELDLYGRIIPFPSGTWRVLNVQDGNVNRGKGADEKKDANSRQILFVSQQPNKKTLVFVVNASERYMTGSRWRVDCVPKNAISNQDNDSYDFPECTSVFTSETSDKSELLNAAYKKYGHDGFVQVQVAILPAQYGMTGDWQAKDNQKGKKLIDRWTAWSDSYLLAVKDCLAGKPYFKSGYF</sequence>
<dbReference type="KEGG" id="chiz:HQ393_13035"/>
<organism evidence="2 3">
    <name type="scientific">Chitinibacter bivalviorum</name>
    <dbReference type="NCBI Taxonomy" id="2739434"/>
    <lineage>
        <taxon>Bacteria</taxon>
        <taxon>Pseudomonadati</taxon>
        <taxon>Pseudomonadota</taxon>
        <taxon>Betaproteobacteria</taxon>
        <taxon>Neisseriales</taxon>
        <taxon>Chitinibacteraceae</taxon>
        <taxon>Chitinibacter</taxon>
    </lineage>
</organism>
<evidence type="ECO:0000313" key="3">
    <source>
        <dbReference type="Proteomes" id="UP000509597"/>
    </source>
</evidence>
<keyword evidence="1" id="KW-0732">Signal</keyword>
<feature type="signal peptide" evidence="1">
    <location>
        <begin position="1"/>
        <end position="18"/>
    </location>
</feature>
<name>A0A7H9BKR9_9NEIS</name>
<keyword evidence="3" id="KW-1185">Reference proteome</keyword>
<protein>
    <submittedName>
        <fullName evidence="2">Uncharacterized protein</fullName>
    </submittedName>
</protein>
<dbReference type="AlphaFoldDB" id="A0A7H9BKR9"/>
<reference evidence="2 3" key="1">
    <citation type="submission" date="2020-07" db="EMBL/GenBank/DDBJ databases">
        <title>Complete genome sequence of Chitinibacter sp. 2T18.</title>
        <authorList>
            <person name="Bae J.-W."/>
            <person name="Choi J.-W."/>
        </authorList>
    </citation>
    <scope>NUCLEOTIDE SEQUENCE [LARGE SCALE GENOMIC DNA]</scope>
    <source>
        <strain evidence="2 3">2T18</strain>
    </source>
</reference>
<proteinExistence type="predicted"/>
<feature type="chain" id="PRO_5028817166" evidence="1">
    <location>
        <begin position="19"/>
        <end position="214"/>
    </location>
</feature>
<evidence type="ECO:0000256" key="1">
    <source>
        <dbReference type="SAM" id="SignalP"/>
    </source>
</evidence>
<dbReference type="RefSeq" id="WP_179355590.1">
    <property type="nucleotide sequence ID" value="NZ_CP058627.1"/>
</dbReference>